<dbReference type="PRINTS" id="PR00038">
    <property type="entry name" value="HTHLUXR"/>
</dbReference>
<evidence type="ECO:0000259" key="5">
    <source>
        <dbReference type="PROSITE" id="PS50043"/>
    </source>
</evidence>
<dbReference type="PANTHER" id="PTHR43214:SF24">
    <property type="entry name" value="TRANSCRIPTIONAL REGULATORY PROTEIN NARL-RELATED"/>
    <property type="match status" value="1"/>
</dbReference>
<dbReference type="CDD" id="cd17535">
    <property type="entry name" value="REC_NarL-like"/>
    <property type="match status" value="1"/>
</dbReference>
<dbReference type="Gene3D" id="3.40.50.2300">
    <property type="match status" value="1"/>
</dbReference>
<accession>A0A6J7IMY5</accession>
<gene>
    <name evidence="7" type="ORF">UFOPK3674_01263</name>
</gene>
<evidence type="ECO:0000256" key="2">
    <source>
        <dbReference type="ARBA" id="ARBA00023015"/>
    </source>
</evidence>
<keyword evidence="2" id="KW-0805">Transcription regulation</keyword>
<dbReference type="SUPFAM" id="SSF52172">
    <property type="entry name" value="CheY-like"/>
    <property type="match status" value="1"/>
</dbReference>
<dbReference type="InterPro" id="IPR058245">
    <property type="entry name" value="NreC/VraR/RcsB-like_REC"/>
</dbReference>
<dbReference type="Pfam" id="PF00196">
    <property type="entry name" value="GerE"/>
    <property type="match status" value="1"/>
</dbReference>
<dbReference type="Pfam" id="PF00072">
    <property type="entry name" value="Response_reg"/>
    <property type="match status" value="1"/>
</dbReference>
<dbReference type="CDD" id="cd06170">
    <property type="entry name" value="LuxR_C_like"/>
    <property type="match status" value="1"/>
</dbReference>
<name>A0A6J7IMY5_9ZZZZ</name>
<evidence type="ECO:0000256" key="4">
    <source>
        <dbReference type="ARBA" id="ARBA00023163"/>
    </source>
</evidence>
<feature type="domain" description="Response regulatory" evidence="6">
    <location>
        <begin position="4"/>
        <end position="120"/>
    </location>
</feature>
<keyword evidence="4" id="KW-0804">Transcription</keyword>
<dbReference type="InterPro" id="IPR000792">
    <property type="entry name" value="Tscrpt_reg_LuxR_C"/>
</dbReference>
<evidence type="ECO:0000256" key="3">
    <source>
        <dbReference type="ARBA" id="ARBA00023125"/>
    </source>
</evidence>
<dbReference type="InterPro" id="IPR001789">
    <property type="entry name" value="Sig_transdc_resp-reg_receiver"/>
</dbReference>
<dbReference type="GO" id="GO:0006355">
    <property type="term" value="P:regulation of DNA-templated transcription"/>
    <property type="evidence" value="ECO:0007669"/>
    <property type="project" value="InterPro"/>
</dbReference>
<dbReference type="InterPro" id="IPR016032">
    <property type="entry name" value="Sig_transdc_resp-reg_C-effctor"/>
</dbReference>
<dbReference type="GO" id="GO:0003677">
    <property type="term" value="F:DNA binding"/>
    <property type="evidence" value="ECO:0007669"/>
    <property type="project" value="UniProtKB-KW"/>
</dbReference>
<dbReference type="PROSITE" id="PS50043">
    <property type="entry name" value="HTH_LUXR_2"/>
    <property type="match status" value="1"/>
</dbReference>
<sequence>MSTRILIADDHGVVRGGLRLLLERQDGCEVIAEAADGAQALELALELRPDIAILDVSMPLLTGLQATREIKAHAPEVSILILSMFDDERYVFEALKAGASGYVLKQAAGRDVVEAIRAIERGEPFLTNAATESLIREWMTDDATGPTEPLTLREQEVLKLIAEAHTNREIGEILQLSAKTIESHRGNILRKLGMRDRVELVRYAIRRGLIEP</sequence>
<keyword evidence="3" id="KW-0238">DNA-binding</keyword>
<dbReference type="GO" id="GO:0000160">
    <property type="term" value="P:phosphorelay signal transduction system"/>
    <property type="evidence" value="ECO:0007669"/>
    <property type="project" value="InterPro"/>
</dbReference>
<reference evidence="7" key="1">
    <citation type="submission" date="2020-05" db="EMBL/GenBank/DDBJ databases">
        <authorList>
            <person name="Chiriac C."/>
            <person name="Salcher M."/>
            <person name="Ghai R."/>
            <person name="Kavagutti S V."/>
        </authorList>
    </citation>
    <scope>NUCLEOTIDE SEQUENCE</scope>
</reference>
<dbReference type="AlphaFoldDB" id="A0A6J7IMY5"/>
<evidence type="ECO:0000256" key="1">
    <source>
        <dbReference type="ARBA" id="ARBA00022553"/>
    </source>
</evidence>
<evidence type="ECO:0000313" key="7">
    <source>
        <dbReference type="EMBL" id="CAB4932618.1"/>
    </source>
</evidence>
<dbReference type="EMBL" id="CAFBMX010000005">
    <property type="protein sequence ID" value="CAB4932618.1"/>
    <property type="molecule type" value="Genomic_DNA"/>
</dbReference>
<dbReference type="SMART" id="SM00448">
    <property type="entry name" value="REC"/>
    <property type="match status" value="1"/>
</dbReference>
<dbReference type="InterPro" id="IPR039420">
    <property type="entry name" value="WalR-like"/>
</dbReference>
<evidence type="ECO:0000259" key="6">
    <source>
        <dbReference type="PROSITE" id="PS50110"/>
    </source>
</evidence>
<feature type="domain" description="HTH luxR-type" evidence="5">
    <location>
        <begin position="143"/>
        <end position="208"/>
    </location>
</feature>
<protein>
    <submittedName>
        <fullName evidence="7">Unannotated protein</fullName>
    </submittedName>
</protein>
<proteinExistence type="predicted"/>
<keyword evidence="1" id="KW-0597">Phosphoprotein</keyword>
<dbReference type="PROSITE" id="PS50110">
    <property type="entry name" value="RESPONSE_REGULATORY"/>
    <property type="match status" value="1"/>
</dbReference>
<dbReference type="SUPFAM" id="SSF46894">
    <property type="entry name" value="C-terminal effector domain of the bipartite response regulators"/>
    <property type="match status" value="1"/>
</dbReference>
<dbReference type="SMART" id="SM00421">
    <property type="entry name" value="HTH_LUXR"/>
    <property type="match status" value="1"/>
</dbReference>
<dbReference type="PANTHER" id="PTHR43214">
    <property type="entry name" value="TWO-COMPONENT RESPONSE REGULATOR"/>
    <property type="match status" value="1"/>
</dbReference>
<dbReference type="InterPro" id="IPR011006">
    <property type="entry name" value="CheY-like_superfamily"/>
</dbReference>
<organism evidence="7">
    <name type="scientific">freshwater metagenome</name>
    <dbReference type="NCBI Taxonomy" id="449393"/>
    <lineage>
        <taxon>unclassified sequences</taxon>
        <taxon>metagenomes</taxon>
        <taxon>ecological metagenomes</taxon>
    </lineage>
</organism>